<comment type="caution">
    <text evidence="3">The sequence shown here is derived from an EMBL/GenBank/DDBJ whole genome shotgun (WGS) entry which is preliminary data.</text>
</comment>
<evidence type="ECO:0000313" key="4">
    <source>
        <dbReference type="Proteomes" id="UP000309215"/>
    </source>
</evidence>
<keyword evidence="2" id="KW-0732">Signal</keyword>
<dbReference type="PROSITE" id="PS51257">
    <property type="entry name" value="PROKAR_LIPOPROTEIN"/>
    <property type="match status" value="1"/>
</dbReference>
<evidence type="ECO:0000256" key="2">
    <source>
        <dbReference type="SAM" id="SignalP"/>
    </source>
</evidence>
<dbReference type="Proteomes" id="UP000309215">
    <property type="component" value="Unassembled WGS sequence"/>
</dbReference>
<feature type="region of interest" description="Disordered" evidence="1">
    <location>
        <begin position="39"/>
        <end position="62"/>
    </location>
</feature>
<dbReference type="OrthoDB" id="5493751at2"/>
<dbReference type="RefSeq" id="WP_136935219.1">
    <property type="nucleotide sequence ID" value="NZ_SSMQ01000082.1"/>
</dbReference>
<feature type="chain" id="PRO_5020504720" evidence="2">
    <location>
        <begin position="28"/>
        <end position="438"/>
    </location>
</feature>
<accession>A0A4U1IT29</accession>
<dbReference type="EMBL" id="SSMQ01000082">
    <property type="protein sequence ID" value="TKC97145.1"/>
    <property type="molecule type" value="Genomic_DNA"/>
</dbReference>
<reference evidence="3 4" key="1">
    <citation type="submission" date="2019-04" db="EMBL/GenBank/DDBJ databases">
        <authorList>
            <person name="Li Y."/>
            <person name="Wang J."/>
        </authorList>
    </citation>
    <scope>NUCLEOTIDE SEQUENCE [LARGE SCALE GENOMIC DNA]</scope>
    <source>
        <strain evidence="3 4">DSM 14668</strain>
    </source>
</reference>
<gene>
    <name evidence="3" type="ORF">E8A74_44355</name>
</gene>
<dbReference type="AlphaFoldDB" id="A0A4U1IT29"/>
<evidence type="ECO:0000256" key="1">
    <source>
        <dbReference type="SAM" id="MobiDB-lite"/>
    </source>
</evidence>
<feature type="signal peptide" evidence="2">
    <location>
        <begin position="1"/>
        <end position="27"/>
    </location>
</feature>
<evidence type="ECO:0000313" key="3">
    <source>
        <dbReference type="EMBL" id="TKC97145.1"/>
    </source>
</evidence>
<protein>
    <submittedName>
        <fullName evidence="3">Uncharacterized protein</fullName>
    </submittedName>
</protein>
<organism evidence="3 4">
    <name type="scientific">Polyangium fumosum</name>
    <dbReference type="NCBI Taxonomy" id="889272"/>
    <lineage>
        <taxon>Bacteria</taxon>
        <taxon>Pseudomonadati</taxon>
        <taxon>Myxococcota</taxon>
        <taxon>Polyangia</taxon>
        <taxon>Polyangiales</taxon>
        <taxon>Polyangiaceae</taxon>
        <taxon>Polyangium</taxon>
    </lineage>
</organism>
<proteinExistence type="predicted"/>
<sequence>MKTSARPRARAALLPLGSALFGVSCIAQSPLQATVVSDPQFASAPQPPPPAQGAAQPPAEAHRPEVAVLPFEDDKLFRAERAALRAELAAYLARLAPDYLILAPAMTDPKLQRVSPKTGHRCAYEGEPLSRRAHDEGWLTTDVMHIAGVGRERGEVLWINLGSRFGAPDVTFEGPWNPQLGLVDRYRAAFASLVRKESAGVVGGLMARGDERTALREGPITICEDKPFGQCDAGSVDWKDRAGSLVACFSNDDDVRRDFLVQGDAGGRYCEQENLDVRDGREGAREACVCQALVGSAAMGKRPGRRTIRVRYEAPDLTGKPRPEVRVIEASTNIHVEEDWHSMDQVVDGKKRYTAVKRLVIDNVDSLAAPLARCAAPAGSVIVADLDIREDGVPALGKVVAGTADRELSVCIEKALGRGAFVCTDDGSSARVRVALAW</sequence>
<name>A0A4U1IT29_9BACT</name>
<keyword evidence="4" id="KW-1185">Reference proteome</keyword>